<evidence type="ECO:0000313" key="1">
    <source>
        <dbReference type="EMBL" id="KZO92308.1"/>
    </source>
</evidence>
<evidence type="ECO:0000313" key="2">
    <source>
        <dbReference type="Proteomes" id="UP000076738"/>
    </source>
</evidence>
<dbReference type="AlphaFoldDB" id="A0A167I526"/>
<proteinExistence type="predicted"/>
<keyword evidence="2" id="KW-1185">Reference proteome</keyword>
<dbReference type="Proteomes" id="UP000076738">
    <property type="component" value="Unassembled WGS sequence"/>
</dbReference>
<organism evidence="1 2">
    <name type="scientific">Calocera viscosa (strain TUFC12733)</name>
    <dbReference type="NCBI Taxonomy" id="1330018"/>
    <lineage>
        <taxon>Eukaryota</taxon>
        <taxon>Fungi</taxon>
        <taxon>Dikarya</taxon>
        <taxon>Basidiomycota</taxon>
        <taxon>Agaricomycotina</taxon>
        <taxon>Dacrymycetes</taxon>
        <taxon>Dacrymycetales</taxon>
        <taxon>Dacrymycetaceae</taxon>
        <taxon>Calocera</taxon>
    </lineage>
</organism>
<protein>
    <submittedName>
        <fullName evidence="1">Uncharacterized protein</fullName>
    </submittedName>
</protein>
<dbReference type="EMBL" id="KV417312">
    <property type="protein sequence ID" value="KZO92308.1"/>
    <property type="molecule type" value="Genomic_DNA"/>
</dbReference>
<reference evidence="1 2" key="1">
    <citation type="journal article" date="2016" name="Mol. Biol. Evol.">
        <title>Comparative Genomics of Early-Diverging Mushroom-Forming Fungi Provides Insights into the Origins of Lignocellulose Decay Capabilities.</title>
        <authorList>
            <person name="Nagy L.G."/>
            <person name="Riley R."/>
            <person name="Tritt A."/>
            <person name="Adam C."/>
            <person name="Daum C."/>
            <person name="Floudas D."/>
            <person name="Sun H."/>
            <person name="Yadav J.S."/>
            <person name="Pangilinan J."/>
            <person name="Larsson K.H."/>
            <person name="Matsuura K."/>
            <person name="Barry K."/>
            <person name="Labutti K."/>
            <person name="Kuo R."/>
            <person name="Ohm R.A."/>
            <person name="Bhattacharya S.S."/>
            <person name="Shirouzu T."/>
            <person name="Yoshinaga Y."/>
            <person name="Martin F.M."/>
            <person name="Grigoriev I.V."/>
            <person name="Hibbett D.S."/>
        </authorList>
    </citation>
    <scope>NUCLEOTIDE SEQUENCE [LARGE SCALE GENOMIC DNA]</scope>
    <source>
        <strain evidence="1 2">TUFC12733</strain>
    </source>
</reference>
<sequence>MTILPRYFRAFRDVPEWPYGIRAKAIKLRVEDEDEYNYLGLYNAILSHVFQTSTMPFSVTPSFLSPGLRTQVNIPPATFLVYHRDRPVLILQINPPHRIQDPIARQHAEWNLKEQIQALRDQFVTSTVWACSCFGKWLSYYELSPSGPQGYEWAQWGSDVGFDKPDGGKDKSPLKRWDTNVLMPDGRKRLFDVVDKIRDMVDGLGDENVDLEGREQEES</sequence>
<dbReference type="OrthoDB" id="5362978at2759"/>
<gene>
    <name evidence="1" type="ORF">CALVIDRAFT_530274</name>
</gene>
<accession>A0A167I526</accession>
<dbReference type="STRING" id="1330018.A0A167I526"/>
<name>A0A167I526_CALVF</name>